<name>A0A1G6YGM5_9PSEU</name>
<dbReference type="STRING" id="1271860.SAMN05216174_12140"/>
<dbReference type="SUPFAM" id="SSF69572">
    <property type="entry name" value="Activating enzymes of the ubiquitin-like proteins"/>
    <property type="match status" value="1"/>
</dbReference>
<dbReference type="OrthoDB" id="4426339at2"/>
<accession>A0A1G6YGM5</accession>
<sequence>MREQTLPQRPRLRPGVAVLRRRAGEIQVGLHPRRAAVVSGLPDPVVAAATGLDGGHTTAELLAALGSAHRPTMRALLADLASHGLVEDAAAPGTPVPRRLAADQTTAALRAPVAALADRSKAAVHLRGNGRIAVALACLLAAAGIGRLHVSAEGTVTAEDVGAGLRPADIGRPRQAAAHDAVHRTDDTVRTQRFTRKRPDLVILTDALVPDPHLVISLIADAVPHLCVRVRDGVGIVGPMVVPGITSCLRCADRHRADIDPCWPTVAAQLAGRTQLVDLATVHATAGVAAAQVIDALGWLHAPDPNPPAVWNAAIEIDPFAATVEHRPWTPHPACDCRAATHPTYRRPRSR</sequence>
<dbReference type="Proteomes" id="UP000199501">
    <property type="component" value="Unassembled WGS sequence"/>
</dbReference>
<dbReference type="RefSeq" id="WP_091457073.1">
    <property type="nucleotide sequence ID" value="NZ_FMZZ01000021.1"/>
</dbReference>
<protein>
    <submittedName>
        <fullName evidence="1">ThiF family protein</fullName>
    </submittedName>
</protein>
<organism evidence="1 2">
    <name type="scientific">Actinokineospora iranica</name>
    <dbReference type="NCBI Taxonomy" id="1271860"/>
    <lineage>
        <taxon>Bacteria</taxon>
        <taxon>Bacillati</taxon>
        <taxon>Actinomycetota</taxon>
        <taxon>Actinomycetes</taxon>
        <taxon>Pseudonocardiales</taxon>
        <taxon>Pseudonocardiaceae</taxon>
        <taxon>Actinokineospora</taxon>
    </lineage>
</organism>
<dbReference type="Gene3D" id="3.40.50.720">
    <property type="entry name" value="NAD(P)-binding Rossmann-like Domain"/>
    <property type="match status" value="1"/>
</dbReference>
<dbReference type="GO" id="GO:0008641">
    <property type="term" value="F:ubiquitin-like modifier activating enzyme activity"/>
    <property type="evidence" value="ECO:0007669"/>
    <property type="project" value="InterPro"/>
</dbReference>
<dbReference type="EMBL" id="FMZZ01000021">
    <property type="protein sequence ID" value="SDD88706.1"/>
    <property type="molecule type" value="Genomic_DNA"/>
</dbReference>
<proteinExistence type="predicted"/>
<dbReference type="AlphaFoldDB" id="A0A1G6YGM5"/>
<keyword evidence="2" id="KW-1185">Reference proteome</keyword>
<reference evidence="2" key="1">
    <citation type="submission" date="2016-10" db="EMBL/GenBank/DDBJ databases">
        <authorList>
            <person name="Varghese N."/>
            <person name="Submissions S."/>
        </authorList>
    </citation>
    <scope>NUCLEOTIDE SEQUENCE [LARGE SCALE GENOMIC DNA]</scope>
    <source>
        <strain evidence="2">IBRC-M 10403</strain>
    </source>
</reference>
<evidence type="ECO:0000313" key="1">
    <source>
        <dbReference type="EMBL" id="SDD88706.1"/>
    </source>
</evidence>
<gene>
    <name evidence="1" type="ORF">SAMN05216174_12140</name>
</gene>
<dbReference type="InterPro" id="IPR035985">
    <property type="entry name" value="Ubiquitin-activating_enz"/>
</dbReference>
<evidence type="ECO:0000313" key="2">
    <source>
        <dbReference type="Proteomes" id="UP000199501"/>
    </source>
</evidence>